<dbReference type="RefSeq" id="WP_172354599.1">
    <property type="nucleotide sequence ID" value="NZ_CP053661.1"/>
</dbReference>
<dbReference type="PANTHER" id="PTHR34978">
    <property type="entry name" value="POSSIBLE SENSOR-TRANSDUCER PROTEIN BLAR"/>
    <property type="match status" value="1"/>
</dbReference>
<keyword evidence="5 6" id="KW-0482">Metalloprotease</keyword>
<dbReference type="InterPro" id="IPR001915">
    <property type="entry name" value="Peptidase_M48"/>
</dbReference>
<keyword evidence="7" id="KW-0812">Transmembrane</keyword>
<evidence type="ECO:0000313" key="10">
    <source>
        <dbReference type="Proteomes" id="UP000505210"/>
    </source>
</evidence>
<evidence type="ECO:0000256" key="1">
    <source>
        <dbReference type="ARBA" id="ARBA00022670"/>
    </source>
</evidence>
<accession>A0A6M8BG40</accession>
<dbReference type="InterPro" id="IPR052173">
    <property type="entry name" value="Beta-lactam_resp_regulator"/>
</dbReference>
<keyword evidence="4 6" id="KW-0862">Zinc</keyword>
<evidence type="ECO:0000313" key="9">
    <source>
        <dbReference type="EMBL" id="QKD82123.1"/>
    </source>
</evidence>
<dbReference type="Gene3D" id="3.30.2010.10">
    <property type="entry name" value="Metalloproteases ('zincins'), catalytic domain"/>
    <property type="match status" value="1"/>
</dbReference>
<keyword evidence="2" id="KW-0479">Metal-binding</keyword>
<keyword evidence="7" id="KW-1133">Transmembrane helix</keyword>
<feature type="transmembrane region" description="Helical" evidence="7">
    <location>
        <begin position="36"/>
        <end position="55"/>
    </location>
</feature>
<feature type="domain" description="Peptidase M48" evidence="8">
    <location>
        <begin position="125"/>
        <end position="164"/>
    </location>
</feature>
<comment type="similarity">
    <text evidence="6">Belongs to the peptidase M48 family.</text>
</comment>
<dbReference type="GO" id="GO:0006508">
    <property type="term" value="P:proteolysis"/>
    <property type="evidence" value="ECO:0007669"/>
    <property type="project" value="UniProtKB-KW"/>
</dbReference>
<evidence type="ECO:0000256" key="7">
    <source>
        <dbReference type="SAM" id="Phobius"/>
    </source>
</evidence>
<dbReference type="AlphaFoldDB" id="A0A6M8BG40"/>
<comment type="cofactor">
    <cofactor evidence="6">
        <name>Zn(2+)</name>
        <dbReference type="ChEBI" id="CHEBI:29105"/>
    </cofactor>
    <text evidence="6">Binds 1 zinc ion per subunit.</text>
</comment>
<proteinExistence type="inferred from homology"/>
<feature type="transmembrane region" description="Helical" evidence="7">
    <location>
        <begin position="62"/>
        <end position="86"/>
    </location>
</feature>
<organism evidence="9 10">
    <name type="scientific">Thermoleptolyngbya sichuanensis A183</name>
    <dbReference type="NCBI Taxonomy" id="2737172"/>
    <lineage>
        <taxon>Bacteria</taxon>
        <taxon>Bacillati</taxon>
        <taxon>Cyanobacteriota</taxon>
        <taxon>Cyanophyceae</taxon>
        <taxon>Oculatellales</taxon>
        <taxon>Oculatellaceae</taxon>
        <taxon>Thermoleptolyngbya</taxon>
        <taxon>Thermoleptolyngbya sichuanensis</taxon>
    </lineage>
</organism>
<name>A0A6M8BG40_9CYAN</name>
<dbReference type="GO" id="GO:0004222">
    <property type="term" value="F:metalloendopeptidase activity"/>
    <property type="evidence" value="ECO:0007669"/>
    <property type="project" value="InterPro"/>
</dbReference>
<dbReference type="GO" id="GO:0046872">
    <property type="term" value="F:metal ion binding"/>
    <property type="evidence" value="ECO:0007669"/>
    <property type="project" value="UniProtKB-KW"/>
</dbReference>
<dbReference type="KEGG" id="theu:HPC62_07850"/>
<evidence type="ECO:0000256" key="2">
    <source>
        <dbReference type="ARBA" id="ARBA00022723"/>
    </source>
</evidence>
<keyword evidence="3 6" id="KW-0378">Hydrolase</keyword>
<evidence type="ECO:0000259" key="8">
    <source>
        <dbReference type="Pfam" id="PF01435"/>
    </source>
</evidence>
<dbReference type="Pfam" id="PF01435">
    <property type="entry name" value="Peptidase_M48"/>
    <property type="match status" value="1"/>
</dbReference>
<dbReference type="Proteomes" id="UP000505210">
    <property type="component" value="Chromosome"/>
</dbReference>
<protein>
    <submittedName>
        <fullName evidence="9">M56 family metallopeptidase</fullName>
    </submittedName>
</protein>
<sequence length="284" mass="31503">MHLMLILGAIALAILSRLIAKHRSVAPAHRWTAALGPFLFAPLLLLCTVVAVFCMGREGHMLGLSVGSLGWVLAVGSLTLAGGMLLRLGRQVGRLRRTLQTLPFVETHGLAARLLDTPALFAAQVGFWQPELVVSRGLLETLSAEQVTAVLAHEQAHTHYRDTFWFFWLGWLRGLTAWLPHTEALWQELLRLRELRADRWAAQHVDPLLLAESLVQVVRSPLTEVDFPCAAFGEATSPCRLAERIEALLPDAEGNLASFPERDRLPWLWLLASGLPLCTLLIHH</sequence>
<keyword evidence="10" id="KW-1185">Reference proteome</keyword>
<evidence type="ECO:0000256" key="6">
    <source>
        <dbReference type="RuleBase" id="RU003983"/>
    </source>
</evidence>
<keyword evidence="1 6" id="KW-0645">Protease</keyword>
<dbReference type="EMBL" id="CP053661">
    <property type="protein sequence ID" value="QKD82123.1"/>
    <property type="molecule type" value="Genomic_DNA"/>
</dbReference>
<evidence type="ECO:0000256" key="4">
    <source>
        <dbReference type="ARBA" id="ARBA00022833"/>
    </source>
</evidence>
<dbReference type="PANTHER" id="PTHR34978:SF3">
    <property type="entry name" value="SLR0241 PROTEIN"/>
    <property type="match status" value="1"/>
</dbReference>
<dbReference type="CDD" id="cd07326">
    <property type="entry name" value="M56_BlaR1_MecR1_like"/>
    <property type="match status" value="1"/>
</dbReference>
<gene>
    <name evidence="9" type="ORF">HPC62_07850</name>
</gene>
<reference evidence="9 10" key="1">
    <citation type="submission" date="2020-05" db="EMBL/GenBank/DDBJ databases">
        <title>Complete genome sequence of of a novel Thermoleptolyngbya strain isolated from hot springs of Ganzi, Sichuan China.</title>
        <authorList>
            <person name="Tang J."/>
            <person name="Daroch M."/>
            <person name="Li L."/>
            <person name="Waleron K."/>
            <person name="Waleron M."/>
            <person name="Waleron M."/>
        </authorList>
    </citation>
    <scope>NUCLEOTIDE SEQUENCE [LARGE SCALE GENOMIC DNA]</scope>
    <source>
        <strain evidence="9 10">PKUAC-SCTA183</strain>
    </source>
</reference>
<evidence type="ECO:0000256" key="5">
    <source>
        <dbReference type="ARBA" id="ARBA00023049"/>
    </source>
</evidence>
<evidence type="ECO:0000256" key="3">
    <source>
        <dbReference type="ARBA" id="ARBA00022801"/>
    </source>
</evidence>
<keyword evidence="7" id="KW-0472">Membrane</keyword>